<protein>
    <submittedName>
        <fullName evidence="3">Copper chaperone CopZ</fullName>
    </submittedName>
</protein>
<accession>A0A542WZB6</accession>
<dbReference type="PROSITE" id="PS50846">
    <property type="entry name" value="HMA_2"/>
    <property type="match status" value="1"/>
</dbReference>
<dbReference type="Proteomes" id="UP000318336">
    <property type="component" value="Unassembled WGS sequence"/>
</dbReference>
<comment type="caution">
    <text evidence="3">The sequence shown here is derived from an EMBL/GenBank/DDBJ whole genome shotgun (WGS) entry which is preliminary data.</text>
</comment>
<dbReference type="OrthoDB" id="9813965at2"/>
<dbReference type="GO" id="GO:0046872">
    <property type="term" value="F:metal ion binding"/>
    <property type="evidence" value="ECO:0007669"/>
    <property type="project" value="UniProtKB-KW"/>
</dbReference>
<evidence type="ECO:0000259" key="2">
    <source>
        <dbReference type="PROSITE" id="PS50846"/>
    </source>
</evidence>
<evidence type="ECO:0000313" key="4">
    <source>
        <dbReference type="Proteomes" id="UP000318336"/>
    </source>
</evidence>
<reference evidence="3 4" key="1">
    <citation type="submission" date="2019-06" db="EMBL/GenBank/DDBJ databases">
        <title>Sequencing the genomes of 1000 actinobacteria strains.</title>
        <authorList>
            <person name="Klenk H.-P."/>
        </authorList>
    </citation>
    <scope>NUCLEOTIDE SEQUENCE [LARGE SCALE GENOMIC DNA]</scope>
    <source>
        <strain evidence="3 4">DSM 24617</strain>
    </source>
</reference>
<dbReference type="PROSITE" id="PS01047">
    <property type="entry name" value="HMA_1"/>
    <property type="match status" value="1"/>
</dbReference>
<dbReference type="InterPro" id="IPR036163">
    <property type="entry name" value="HMA_dom_sf"/>
</dbReference>
<dbReference type="SUPFAM" id="SSF55008">
    <property type="entry name" value="HMA, heavy metal-associated domain"/>
    <property type="match status" value="1"/>
</dbReference>
<feature type="domain" description="HMA" evidence="2">
    <location>
        <begin position="2"/>
        <end position="70"/>
    </location>
</feature>
<organism evidence="3 4">
    <name type="scientific">Barrientosiimonas humi</name>
    <dbReference type="NCBI Taxonomy" id="999931"/>
    <lineage>
        <taxon>Bacteria</taxon>
        <taxon>Bacillati</taxon>
        <taxon>Actinomycetota</taxon>
        <taxon>Actinomycetes</taxon>
        <taxon>Micrococcales</taxon>
        <taxon>Dermacoccaceae</taxon>
        <taxon>Barrientosiimonas</taxon>
    </lineage>
</organism>
<keyword evidence="4" id="KW-1185">Reference proteome</keyword>
<evidence type="ECO:0000313" key="3">
    <source>
        <dbReference type="EMBL" id="TQL28882.1"/>
    </source>
</evidence>
<dbReference type="EMBL" id="VFOK01000002">
    <property type="protein sequence ID" value="TQL28882.1"/>
    <property type="molecule type" value="Genomic_DNA"/>
</dbReference>
<dbReference type="CDD" id="cd00371">
    <property type="entry name" value="HMA"/>
    <property type="match status" value="1"/>
</dbReference>
<dbReference type="RefSeq" id="WP_142007653.1">
    <property type="nucleotide sequence ID" value="NZ_CAJTBP010000001.1"/>
</dbReference>
<sequence length="72" mass="7445">MTTTTVTVSGMTCQHCVASVTEELQEVDGVQNVQVDLVAGGDSPVTITSDRDLDNAAVRSAVEEAGYQVTGS</sequence>
<proteinExistence type="predicted"/>
<dbReference type="Pfam" id="PF00403">
    <property type="entry name" value="HMA"/>
    <property type="match status" value="1"/>
</dbReference>
<keyword evidence="1" id="KW-0479">Metal-binding</keyword>
<evidence type="ECO:0000256" key="1">
    <source>
        <dbReference type="ARBA" id="ARBA00022723"/>
    </source>
</evidence>
<dbReference type="Gene3D" id="3.30.70.100">
    <property type="match status" value="1"/>
</dbReference>
<gene>
    <name evidence="3" type="ORF">FB554_3190</name>
</gene>
<dbReference type="AlphaFoldDB" id="A0A542WZB6"/>
<name>A0A542WZB6_9MICO</name>
<dbReference type="InterPro" id="IPR017969">
    <property type="entry name" value="Heavy-metal-associated_CS"/>
</dbReference>
<dbReference type="InterPro" id="IPR006121">
    <property type="entry name" value="HMA_dom"/>
</dbReference>